<dbReference type="SUPFAM" id="SSF55271">
    <property type="entry name" value="DNA repair protein MutS, domain I"/>
    <property type="match status" value="1"/>
</dbReference>
<dbReference type="InterPro" id="IPR007696">
    <property type="entry name" value="DNA_mismatch_repair_MutS_core"/>
</dbReference>
<dbReference type="SUPFAM" id="SSF63748">
    <property type="entry name" value="Tudor/PWWP/MBT"/>
    <property type="match status" value="1"/>
</dbReference>
<dbReference type="Gene3D" id="1.10.1420.10">
    <property type="match status" value="2"/>
</dbReference>
<dbReference type="Pfam" id="PF05192">
    <property type="entry name" value="MutS_III"/>
    <property type="match status" value="1"/>
</dbReference>
<dbReference type="NCBIfam" id="NF003810">
    <property type="entry name" value="PRK05399.1"/>
    <property type="match status" value="1"/>
</dbReference>
<feature type="compositionally biased region" description="Acidic residues" evidence="8">
    <location>
        <begin position="248"/>
        <end position="262"/>
    </location>
</feature>
<dbReference type="CDD" id="cd05837">
    <property type="entry name" value="PWWP_MSH6"/>
    <property type="match status" value="1"/>
</dbReference>
<dbReference type="PROSITE" id="PS00486">
    <property type="entry name" value="DNA_MISMATCH_REPAIR_2"/>
    <property type="match status" value="1"/>
</dbReference>
<evidence type="ECO:0000256" key="2">
    <source>
        <dbReference type="ARBA" id="ARBA00022741"/>
    </source>
</evidence>
<feature type="region of interest" description="Disordered" evidence="8">
    <location>
        <begin position="1"/>
        <end position="60"/>
    </location>
</feature>
<proteinExistence type="inferred from homology"/>
<dbReference type="Gene3D" id="2.30.30.140">
    <property type="match status" value="1"/>
</dbReference>
<dbReference type="EMBL" id="CAJPEV010001511">
    <property type="protein sequence ID" value="CAG0893053.1"/>
    <property type="molecule type" value="Genomic_DNA"/>
</dbReference>
<evidence type="ECO:0000313" key="10">
    <source>
        <dbReference type="EMBL" id="CAD7247615.1"/>
    </source>
</evidence>
<evidence type="ECO:0000259" key="9">
    <source>
        <dbReference type="PROSITE" id="PS50812"/>
    </source>
</evidence>
<dbReference type="Gene3D" id="3.40.50.300">
    <property type="entry name" value="P-loop containing nucleotide triphosphate hydrolases"/>
    <property type="match status" value="1"/>
</dbReference>
<dbReference type="Proteomes" id="UP000677054">
    <property type="component" value="Unassembled WGS sequence"/>
</dbReference>
<dbReference type="GO" id="GO:0006298">
    <property type="term" value="P:mismatch repair"/>
    <property type="evidence" value="ECO:0007669"/>
    <property type="project" value="InterPro"/>
</dbReference>
<dbReference type="SMART" id="SM00293">
    <property type="entry name" value="PWWP"/>
    <property type="match status" value="1"/>
</dbReference>
<evidence type="ECO:0000313" key="11">
    <source>
        <dbReference type="Proteomes" id="UP000677054"/>
    </source>
</evidence>
<dbReference type="GO" id="GO:0005524">
    <property type="term" value="F:ATP binding"/>
    <property type="evidence" value="ECO:0007669"/>
    <property type="project" value="UniProtKB-UniRule"/>
</dbReference>
<dbReference type="Pfam" id="PF05190">
    <property type="entry name" value="MutS_IV"/>
    <property type="match status" value="1"/>
</dbReference>
<dbReference type="InterPro" id="IPR045076">
    <property type="entry name" value="MutS"/>
</dbReference>
<dbReference type="FunFam" id="1.10.1420.10:FF:000005">
    <property type="entry name" value="DNA mismatch repair protein"/>
    <property type="match status" value="1"/>
</dbReference>
<dbReference type="InterPro" id="IPR017261">
    <property type="entry name" value="DNA_mismatch_repair_MutS/MSH"/>
</dbReference>
<dbReference type="SUPFAM" id="SSF52540">
    <property type="entry name" value="P-loop containing nucleoside triphosphate hydrolases"/>
    <property type="match status" value="1"/>
</dbReference>
<evidence type="ECO:0000256" key="8">
    <source>
        <dbReference type="SAM" id="MobiDB-lite"/>
    </source>
</evidence>
<dbReference type="Pfam" id="PF05188">
    <property type="entry name" value="MutS_II"/>
    <property type="match status" value="1"/>
</dbReference>
<evidence type="ECO:0000256" key="3">
    <source>
        <dbReference type="ARBA" id="ARBA00022763"/>
    </source>
</evidence>
<dbReference type="GO" id="GO:0140664">
    <property type="term" value="F:ATP-dependent DNA damage sensor activity"/>
    <property type="evidence" value="ECO:0007669"/>
    <property type="project" value="InterPro"/>
</dbReference>
<feature type="compositionally biased region" description="Polar residues" evidence="8">
    <location>
        <begin position="1"/>
        <end position="13"/>
    </location>
</feature>
<evidence type="ECO:0000256" key="1">
    <source>
        <dbReference type="ARBA" id="ARBA00006271"/>
    </source>
</evidence>
<dbReference type="Gene3D" id="3.40.1170.10">
    <property type="entry name" value="DNA repair protein MutS, domain I"/>
    <property type="match status" value="1"/>
</dbReference>
<dbReference type="InterPro" id="IPR000313">
    <property type="entry name" value="PWWP_dom"/>
</dbReference>
<dbReference type="InterPro" id="IPR036678">
    <property type="entry name" value="MutS_con_dom_sf"/>
</dbReference>
<sequence length="1304" mass="146423">MKNSILNYITRSPASAVGNSPARFASPSSSSKNAPSVHSNKKATPMKAKKDIGKKNKKENYNTGDLVWGLLEGYPWWPGIVCPGPSSKDHFNKKRKELHVQFFDQPPNRAWLKLQKVQRFTNSLDGPSSSCEDEKFKKVCEEADKAAKMTLGERVKLLVEFPPSDEEMEAEDDLGEDGDGDNGGDSDKSKENVDTNSRVKRRRERDVNFTLKAKRQRILELDGDDSEDEYKPAQEESDSEDSASSGVPEDEVSDVEEFSEEDSPVKKKASKRKLTTPSSKKAVKQMTLAPLSSGKKNSVSSSPSVRDNTKIRLSMFSAEDEPACDVGSQQEKQWTHLSMDFLREDKIMDAQKRRPNDPEYDPKTLYLPEDLKGKLTPAHRQWWDIKSKNFDVVLFFKVGKFYELFHMDAVIGVKELNLLFMKGDYAHSGFPEISYAKYSQTLIQKGYKVARIEQTETPEMADARCKKMSRSSKFDKVVNRELCRITTRGTMTCGVLEGDIGDSRARYLLAIAEQKIGSQSSSLGVCFVDTTIGSFHLGQFEDDKHFSRLRTLMAHHSPVQILYEKGRISGSLKGVICMVPVERDGLAPESEFWNADKTLNFLSENAYFDEQEEDWPQELLNLSTGDKRTVRGDRELAIRALGAVIWYLNRCLIDQELVSLRQFHWYEPIQEFSQQSVSPNQTDSYMKSQRNMVLDEITLKNLEVVVNSSGTEEGTLLQQLDRCVTPFGKRLLRQWVCNPLCRPKGINSRLDAIEDILAHKDAIETVIGLLRQLPDLQRLLSRIHTQGHGKRSQDHPDSRAILFEAQIYSKRKITDFISALNGFKVAAEIQDLMHKLVGDSQSELLKQILTLERDGGRFPDLIPQLQFFEGAFDKKQALKDGCITPANGVDREYDMALRNLQEVESQFQGYLKEQSQFFGCKVVYYGTGRNRYQLEVASGAARKAGSDYELQSQRKGYQRFHTSTTKELYSRQVNAEEQRDAAIKDITRRVFAQFDKHFRQWDGAVQCLSVLDVLFALAEFSRSFEGVMCRPKVLALTPDQPVVLDIKGGRHPCLSGNLLASSGNFVPNPTHLGGEEPTLLLLTGPNMGGKSTLMRQAGLIVILAQLGSFVPAETCTLTTQDRIFTRLGASDSIMTGESTFFVELSETAAILQHASPYSFVLLDELGRGTATFDGTSIAHAVVKKLADLKCLTIFSTHYFSLVEDFESHPSVSLGHMACMVEDANEEDPTEETIAFLYQLSSRACPKSYGFNAARLAGLPLPIIRKAHSVAKNFEATLAGRNFFQSICLNSQKAKELRKVLTAAI</sequence>
<dbReference type="PROSITE" id="PS50812">
    <property type="entry name" value="PWWP"/>
    <property type="match status" value="1"/>
</dbReference>
<dbReference type="Pfam" id="PF00855">
    <property type="entry name" value="PWWP"/>
    <property type="match status" value="1"/>
</dbReference>
<dbReference type="InterPro" id="IPR007861">
    <property type="entry name" value="DNA_mismatch_repair_MutS_clamp"/>
</dbReference>
<evidence type="ECO:0000256" key="4">
    <source>
        <dbReference type="ARBA" id="ARBA00022840"/>
    </source>
</evidence>
<feature type="compositionally biased region" description="Low complexity" evidence="8">
    <location>
        <begin position="19"/>
        <end position="38"/>
    </location>
</feature>
<dbReference type="SMART" id="SM00534">
    <property type="entry name" value="MUTSac"/>
    <property type="match status" value="1"/>
</dbReference>
<reference evidence="10" key="1">
    <citation type="submission" date="2020-11" db="EMBL/GenBank/DDBJ databases">
        <authorList>
            <person name="Tran Van P."/>
        </authorList>
    </citation>
    <scope>NUCLEOTIDE SEQUENCE</scope>
</reference>
<dbReference type="SUPFAM" id="SSF48334">
    <property type="entry name" value="DNA repair protein MutS, domain III"/>
    <property type="match status" value="1"/>
</dbReference>
<dbReference type="InterPro" id="IPR007695">
    <property type="entry name" value="DNA_mismatch_repair_MutS-lik_N"/>
</dbReference>
<feature type="compositionally biased region" description="Acidic residues" evidence="8">
    <location>
        <begin position="163"/>
        <end position="184"/>
    </location>
</feature>
<dbReference type="InterPro" id="IPR007860">
    <property type="entry name" value="DNA_mmatch_repair_MutS_con_dom"/>
</dbReference>
<evidence type="ECO:0000256" key="6">
    <source>
        <dbReference type="PIRNR" id="PIRNR037677"/>
    </source>
</evidence>
<dbReference type="InterPro" id="IPR027417">
    <property type="entry name" value="P-loop_NTPase"/>
</dbReference>
<name>A0A7R9A7R1_9CRUS</name>
<dbReference type="SUPFAM" id="SSF53150">
    <property type="entry name" value="DNA repair protein MutS, domain II"/>
    <property type="match status" value="1"/>
</dbReference>
<evidence type="ECO:0000256" key="5">
    <source>
        <dbReference type="ARBA" id="ARBA00023125"/>
    </source>
</evidence>
<dbReference type="InterPro" id="IPR036187">
    <property type="entry name" value="DNA_mismatch_repair_MutS_sf"/>
</dbReference>
<dbReference type="Gene3D" id="3.30.420.110">
    <property type="entry name" value="MutS, connector domain"/>
    <property type="match status" value="1"/>
</dbReference>
<dbReference type="EMBL" id="LR901028">
    <property type="protein sequence ID" value="CAD7247615.1"/>
    <property type="molecule type" value="Genomic_DNA"/>
</dbReference>
<protein>
    <recommendedName>
        <fullName evidence="6">DNA mismatch repair protein</fullName>
    </recommendedName>
</protein>
<dbReference type="FunFam" id="3.40.1170.10:FF:000002">
    <property type="entry name" value="DNA mismatch repair protein"/>
    <property type="match status" value="1"/>
</dbReference>
<feature type="domain" description="PWWP" evidence="9">
    <location>
        <begin position="63"/>
        <end position="123"/>
    </location>
</feature>
<dbReference type="PIRSF" id="PIRSF037677">
    <property type="entry name" value="DNA_mis_repair_Msh6"/>
    <property type="match status" value="1"/>
</dbReference>
<keyword evidence="5 6" id="KW-0238">DNA-binding</keyword>
<keyword evidence="3 6" id="KW-0227">DNA damage</keyword>
<keyword evidence="6 7" id="KW-0234">DNA repair</keyword>
<dbReference type="PANTHER" id="PTHR11361:SF148">
    <property type="entry name" value="DNA MISMATCH REPAIR PROTEIN MSH6"/>
    <property type="match status" value="1"/>
</dbReference>
<dbReference type="Pfam" id="PF00488">
    <property type="entry name" value="MutS_V"/>
    <property type="match status" value="1"/>
</dbReference>
<dbReference type="SMART" id="SM00533">
    <property type="entry name" value="MUTSd"/>
    <property type="match status" value="1"/>
</dbReference>
<keyword evidence="4 6" id="KW-0067">ATP-binding</keyword>
<feature type="compositionally biased region" description="Low complexity" evidence="8">
    <location>
        <begin position="292"/>
        <end position="305"/>
    </location>
</feature>
<dbReference type="Pfam" id="PF01624">
    <property type="entry name" value="MutS_I"/>
    <property type="match status" value="1"/>
</dbReference>
<dbReference type="InterPro" id="IPR000432">
    <property type="entry name" value="DNA_mismatch_repair_MutS_C"/>
</dbReference>
<organism evidence="10">
    <name type="scientific">Darwinula stevensoni</name>
    <dbReference type="NCBI Taxonomy" id="69355"/>
    <lineage>
        <taxon>Eukaryota</taxon>
        <taxon>Metazoa</taxon>
        <taxon>Ecdysozoa</taxon>
        <taxon>Arthropoda</taxon>
        <taxon>Crustacea</taxon>
        <taxon>Oligostraca</taxon>
        <taxon>Ostracoda</taxon>
        <taxon>Podocopa</taxon>
        <taxon>Podocopida</taxon>
        <taxon>Darwinulocopina</taxon>
        <taxon>Darwinuloidea</taxon>
        <taxon>Darwinulidae</taxon>
        <taxon>Darwinula</taxon>
    </lineage>
</organism>
<dbReference type="GO" id="GO:0030983">
    <property type="term" value="F:mismatched DNA binding"/>
    <property type="evidence" value="ECO:0007669"/>
    <property type="project" value="UniProtKB-UniRule"/>
</dbReference>
<comment type="function">
    <text evidence="6 7">Component of the post-replicative DNA mismatch repair system (MMR).</text>
</comment>
<comment type="similarity">
    <text evidence="1 6 7">Belongs to the DNA mismatch repair MutS family.</text>
</comment>
<feature type="region of interest" description="Disordered" evidence="8">
    <location>
        <begin position="159"/>
        <end position="306"/>
    </location>
</feature>
<dbReference type="OrthoDB" id="121051at2759"/>
<evidence type="ECO:0000256" key="7">
    <source>
        <dbReference type="RuleBase" id="RU003756"/>
    </source>
</evidence>
<gene>
    <name evidence="10" type="ORF">DSTB1V02_LOCUS7444</name>
</gene>
<keyword evidence="11" id="KW-1185">Reference proteome</keyword>
<accession>A0A7R9A7R1</accession>
<feature type="compositionally biased region" description="Basic and acidic residues" evidence="8">
    <location>
        <begin position="48"/>
        <end position="60"/>
    </location>
</feature>
<keyword evidence="2 6" id="KW-0547">Nucleotide-binding</keyword>
<dbReference type="InterPro" id="IPR016151">
    <property type="entry name" value="DNA_mismatch_repair_MutS_N"/>
</dbReference>
<dbReference type="GO" id="GO:0032301">
    <property type="term" value="C:MutSalpha complex"/>
    <property type="evidence" value="ECO:0007669"/>
    <property type="project" value="TreeGrafter"/>
</dbReference>
<dbReference type="PANTHER" id="PTHR11361">
    <property type="entry name" value="DNA MISMATCH REPAIR PROTEIN MUTS FAMILY MEMBER"/>
    <property type="match status" value="1"/>
</dbReference>